<keyword evidence="3" id="KW-0256">Endoplasmic reticulum</keyword>
<dbReference type="InterPro" id="IPR039794">
    <property type="entry name" value="Gtb1-like"/>
</dbReference>
<dbReference type="InterPro" id="IPR028146">
    <property type="entry name" value="PRKCSH_N"/>
</dbReference>
<dbReference type="EMBL" id="KV425882">
    <property type="protein sequence ID" value="KZW03841.1"/>
    <property type="molecule type" value="Genomic_DNA"/>
</dbReference>
<dbReference type="Pfam" id="PF13015">
    <property type="entry name" value="PRKCSH_1"/>
    <property type="match status" value="1"/>
</dbReference>
<feature type="domain" description="MRH" evidence="7">
    <location>
        <begin position="406"/>
        <end position="512"/>
    </location>
</feature>
<dbReference type="SUPFAM" id="SSF50911">
    <property type="entry name" value="Mannose 6-phosphate receptor domain"/>
    <property type="match status" value="1"/>
</dbReference>
<dbReference type="PANTHER" id="PTHR12630:SF1">
    <property type="entry name" value="GLUCOSIDASE 2 SUBUNIT BETA"/>
    <property type="match status" value="1"/>
</dbReference>
<keyword evidence="2" id="KW-0732">Signal</keyword>
<evidence type="ECO:0000256" key="4">
    <source>
        <dbReference type="ARBA" id="ARBA00023157"/>
    </source>
</evidence>
<dbReference type="PROSITE" id="PS51914">
    <property type="entry name" value="MRH"/>
    <property type="match status" value="1"/>
</dbReference>
<sequence>MVGVDPRKAALYVPITATTPPTWKCLNDSSRVIPYAAVNDDYCDCQDGSDEPGTSACPNSSFYCVNTGHIGSTIPSSRVNDGLCEPECCDGTDEPSGLCPNICKQVGEEYRKKRDALLKTRKTGAKIRGTYIAHAAKEKKRLEDSLELLKKEVEVREKEAERLEEILQRTESVSHASMEHKKQSPLYQSLITHSRALKSLQQYYKDLQEREKTLADILSALKGGYNPNYQDMAVLEAVRGWDAYNGADDQKDSEVVVPVVEGAVEDEEPEPGMWSEDQIEHQLDGLINRDYESLLIEHDEHMALMDSEDGSVLFDIAAYIPDAFAAKYEIFRDATLGWFKTLGVIRSGGVGGNPTEETNRARQARDTARNQLNDAKRKRDDEERELRRLFDPTWFGGEGQWKQLENKCISKDTGEYTYEVCLFGSASQKQKNGGSNNLGRFSSWNKKPDVVPGSPEYYSVQMYTGGARCWNGPERSVTLKLECGTENAILSVSEPEKCEYHLHGTSPALCLPVTDKDLHTYDEL</sequence>
<dbReference type="OrthoDB" id="28322at2759"/>
<evidence type="ECO:0000256" key="2">
    <source>
        <dbReference type="ARBA" id="ARBA00022729"/>
    </source>
</evidence>
<dbReference type="SUPFAM" id="SSF57424">
    <property type="entry name" value="LDL receptor-like module"/>
    <property type="match status" value="1"/>
</dbReference>
<feature type="compositionally biased region" description="Basic and acidic residues" evidence="6">
    <location>
        <begin position="357"/>
        <end position="383"/>
    </location>
</feature>
<dbReference type="InterPro" id="IPR009011">
    <property type="entry name" value="Man6P_isomerase_rcpt-bd_dom_sf"/>
</dbReference>
<feature type="coiled-coil region" evidence="5">
    <location>
        <begin position="132"/>
        <end position="173"/>
    </location>
</feature>
<reference evidence="8 9" key="1">
    <citation type="journal article" date="2016" name="Mol. Biol. Evol.">
        <title>Comparative Genomics of Early-Diverging Mushroom-Forming Fungi Provides Insights into the Origins of Lignocellulose Decay Capabilities.</title>
        <authorList>
            <person name="Nagy L.G."/>
            <person name="Riley R."/>
            <person name="Tritt A."/>
            <person name="Adam C."/>
            <person name="Daum C."/>
            <person name="Floudas D."/>
            <person name="Sun H."/>
            <person name="Yadav J.S."/>
            <person name="Pangilinan J."/>
            <person name="Larsson K.H."/>
            <person name="Matsuura K."/>
            <person name="Barry K."/>
            <person name="Labutti K."/>
            <person name="Kuo R."/>
            <person name="Ohm R.A."/>
            <person name="Bhattacharya S.S."/>
            <person name="Shirouzu T."/>
            <person name="Yoshinaga Y."/>
            <person name="Martin F.M."/>
            <person name="Grigoriev I.V."/>
            <person name="Hibbett D.S."/>
        </authorList>
    </citation>
    <scope>NUCLEOTIDE SEQUENCE [LARGE SCALE GENOMIC DNA]</scope>
    <source>
        <strain evidence="8 9">HHB12029</strain>
    </source>
</reference>
<evidence type="ECO:0000256" key="3">
    <source>
        <dbReference type="ARBA" id="ARBA00022824"/>
    </source>
</evidence>
<feature type="region of interest" description="Disordered" evidence="6">
    <location>
        <begin position="349"/>
        <end position="383"/>
    </location>
</feature>
<dbReference type="AlphaFoldDB" id="A0A165QN13"/>
<dbReference type="PANTHER" id="PTHR12630">
    <property type="entry name" value="N-LINKED OLIGOSACCHARIDE PROCESSING"/>
    <property type="match status" value="1"/>
</dbReference>
<protein>
    <recommendedName>
        <fullName evidence="1">Glucosidase 2 subunit beta</fullName>
    </recommendedName>
</protein>
<organism evidence="8 9">
    <name type="scientific">Exidia glandulosa HHB12029</name>
    <dbReference type="NCBI Taxonomy" id="1314781"/>
    <lineage>
        <taxon>Eukaryota</taxon>
        <taxon>Fungi</taxon>
        <taxon>Dikarya</taxon>
        <taxon>Basidiomycota</taxon>
        <taxon>Agaricomycotina</taxon>
        <taxon>Agaricomycetes</taxon>
        <taxon>Auriculariales</taxon>
        <taxon>Exidiaceae</taxon>
        <taxon>Exidia</taxon>
    </lineage>
</organism>
<evidence type="ECO:0000259" key="7">
    <source>
        <dbReference type="PROSITE" id="PS51914"/>
    </source>
</evidence>
<keyword evidence="4" id="KW-1015">Disulfide bond</keyword>
<proteinExistence type="predicted"/>
<evidence type="ECO:0000256" key="6">
    <source>
        <dbReference type="SAM" id="MobiDB-lite"/>
    </source>
</evidence>
<dbReference type="InParanoid" id="A0A165QN13"/>
<dbReference type="GO" id="GO:0006491">
    <property type="term" value="P:N-glycan processing"/>
    <property type="evidence" value="ECO:0007669"/>
    <property type="project" value="TreeGrafter"/>
</dbReference>
<evidence type="ECO:0000256" key="1">
    <source>
        <dbReference type="ARBA" id="ARBA00022387"/>
    </source>
</evidence>
<keyword evidence="9" id="KW-1185">Reference proteome</keyword>
<keyword evidence="5" id="KW-0175">Coiled coil</keyword>
<evidence type="ECO:0000256" key="5">
    <source>
        <dbReference type="SAM" id="Coils"/>
    </source>
</evidence>
<name>A0A165QN13_EXIGL</name>
<dbReference type="Gene3D" id="4.10.400.10">
    <property type="entry name" value="Low-density Lipoprotein Receptor"/>
    <property type="match status" value="1"/>
</dbReference>
<gene>
    <name evidence="8" type="ORF">EXIGLDRAFT_599996</name>
</gene>
<dbReference type="FunCoup" id="A0A165QN13">
    <property type="interactions" value="783"/>
</dbReference>
<dbReference type="Pfam" id="PF12999">
    <property type="entry name" value="PRKCSH-like"/>
    <property type="match status" value="1"/>
</dbReference>
<dbReference type="Proteomes" id="UP000077266">
    <property type="component" value="Unassembled WGS sequence"/>
</dbReference>
<dbReference type="STRING" id="1314781.A0A165QN13"/>
<dbReference type="InterPro" id="IPR036055">
    <property type="entry name" value="LDL_receptor-like_sf"/>
</dbReference>
<evidence type="ECO:0000313" key="9">
    <source>
        <dbReference type="Proteomes" id="UP000077266"/>
    </source>
</evidence>
<dbReference type="Gene3D" id="2.70.130.10">
    <property type="entry name" value="Mannose-6-phosphate receptor binding domain"/>
    <property type="match status" value="1"/>
</dbReference>
<evidence type="ECO:0000313" key="8">
    <source>
        <dbReference type="EMBL" id="KZW03841.1"/>
    </source>
</evidence>
<accession>A0A165QN13</accession>
<dbReference type="GO" id="GO:0017177">
    <property type="term" value="C:glucosidase II complex"/>
    <property type="evidence" value="ECO:0007669"/>
    <property type="project" value="TreeGrafter"/>
</dbReference>
<dbReference type="InterPro" id="IPR036607">
    <property type="entry name" value="PRKCSH"/>
</dbReference>
<dbReference type="InterPro" id="IPR044865">
    <property type="entry name" value="MRH_dom"/>
</dbReference>